<dbReference type="Gene3D" id="3.40.50.150">
    <property type="entry name" value="Vaccinia Virus protein VP39"/>
    <property type="match status" value="1"/>
</dbReference>
<dbReference type="EMBL" id="JAVRRL010000141">
    <property type="protein sequence ID" value="KAK5107094.1"/>
    <property type="molecule type" value="Genomic_DNA"/>
</dbReference>
<protein>
    <recommendedName>
        <fullName evidence="1">Methyltransferase domain-containing protein</fullName>
    </recommendedName>
</protein>
<reference evidence="2" key="1">
    <citation type="submission" date="2023-08" db="EMBL/GenBank/DDBJ databases">
        <title>Black Yeasts Isolated from many extreme environments.</title>
        <authorList>
            <person name="Coleine C."/>
            <person name="Stajich J.E."/>
            <person name="Selbmann L."/>
        </authorList>
    </citation>
    <scope>NUCLEOTIDE SEQUENCE</scope>
    <source>
        <strain evidence="2">CCFEE 5401</strain>
    </source>
</reference>
<dbReference type="Proteomes" id="UP001310890">
    <property type="component" value="Unassembled WGS sequence"/>
</dbReference>
<organism evidence="2 3">
    <name type="scientific">Meristemomyces frigidus</name>
    <dbReference type="NCBI Taxonomy" id="1508187"/>
    <lineage>
        <taxon>Eukaryota</taxon>
        <taxon>Fungi</taxon>
        <taxon>Dikarya</taxon>
        <taxon>Ascomycota</taxon>
        <taxon>Pezizomycotina</taxon>
        <taxon>Dothideomycetes</taxon>
        <taxon>Dothideomycetidae</taxon>
        <taxon>Mycosphaerellales</taxon>
        <taxon>Teratosphaeriaceae</taxon>
        <taxon>Meristemomyces</taxon>
    </lineage>
</organism>
<dbReference type="Pfam" id="PF13847">
    <property type="entry name" value="Methyltransf_31"/>
    <property type="match status" value="1"/>
</dbReference>
<evidence type="ECO:0000313" key="2">
    <source>
        <dbReference type="EMBL" id="KAK5107094.1"/>
    </source>
</evidence>
<dbReference type="CDD" id="cd02440">
    <property type="entry name" value="AdoMet_MTases"/>
    <property type="match status" value="1"/>
</dbReference>
<sequence>MATEATIPRNQAQDAQKLYDDRAASYDNTWHPRFARHIVELAHLQPGEKVLDLACGTGLVTFPASTGVGETGHVTGIDVSSGMLAQARAKRKKHGIGNITFHQHSITDLRVDSLHANQFDVIFCASALVLLEHPGQALQDWTRYLKPGGRLITDVTHPECQISLITFERVGRRLGRSLPFYRVPFQQPEDLQRMLEDAGLRNIYFTFLSQLGHRASEDIVAFKEDLAEPRIEATYTVEDTDLMFDKHIGQWAAEPLSTPDVIQKAREIFKEEWAKLADESGRIQEVDGVFVGIGRKPG</sequence>
<dbReference type="AlphaFoldDB" id="A0AAN7T901"/>
<dbReference type="InterPro" id="IPR025714">
    <property type="entry name" value="Methyltranfer_dom"/>
</dbReference>
<dbReference type="GO" id="GO:0008168">
    <property type="term" value="F:methyltransferase activity"/>
    <property type="evidence" value="ECO:0007669"/>
    <property type="project" value="InterPro"/>
</dbReference>
<evidence type="ECO:0000259" key="1">
    <source>
        <dbReference type="Pfam" id="PF13847"/>
    </source>
</evidence>
<comment type="caution">
    <text evidence="2">The sequence shown here is derived from an EMBL/GenBank/DDBJ whole genome shotgun (WGS) entry which is preliminary data.</text>
</comment>
<feature type="domain" description="Methyltransferase" evidence="1">
    <location>
        <begin position="45"/>
        <end position="154"/>
    </location>
</feature>
<dbReference type="SUPFAM" id="SSF53335">
    <property type="entry name" value="S-adenosyl-L-methionine-dependent methyltransferases"/>
    <property type="match status" value="1"/>
</dbReference>
<evidence type="ECO:0000313" key="3">
    <source>
        <dbReference type="Proteomes" id="UP001310890"/>
    </source>
</evidence>
<dbReference type="PANTHER" id="PTHR43591">
    <property type="entry name" value="METHYLTRANSFERASE"/>
    <property type="match status" value="1"/>
</dbReference>
<accession>A0AAN7T901</accession>
<gene>
    <name evidence="2" type="ORF">LTR62_001878</name>
</gene>
<dbReference type="PROSITE" id="PS51608">
    <property type="entry name" value="SAM_MT_UBIE"/>
    <property type="match status" value="1"/>
</dbReference>
<name>A0AAN7T901_9PEZI</name>
<dbReference type="InterPro" id="IPR004033">
    <property type="entry name" value="UbiE/COQ5_MeTrFase"/>
</dbReference>
<dbReference type="InterPro" id="IPR029063">
    <property type="entry name" value="SAM-dependent_MTases_sf"/>
</dbReference>
<proteinExistence type="predicted"/>